<evidence type="ECO:0000256" key="16">
    <source>
        <dbReference type="PROSITE-ProRule" id="PRU00282"/>
    </source>
</evidence>
<keyword evidence="9 16" id="KW-0472">Membrane</keyword>
<comment type="catalytic activity">
    <reaction evidence="12">
        <text>oxaloacetate(in) + 2-oxoglutarate(out) = oxaloacetate(out) + 2-oxoglutarate(in)</text>
        <dbReference type="Rhea" id="RHEA:71603"/>
        <dbReference type="ChEBI" id="CHEBI:16452"/>
        <dbReference type="ChEBI" id="CHEBI:16810"/>
    </reaction>
</comment>
<evidence type="ECO:0000256" key="1">
    <source>
        <dbReference type="ARBA" id="ARBA00004141"/>
    </source>
</evidence>
<comment type="subcellular location">
    <subcellularLocation>
        <location evidence="1">Membrane</location>
        <topology evidence="1">Multi-pass membrane protein</topology>
    </subcellularLocation>
</comment>
<evidence type="ECO:0000256" key="17">
    <source>
        <dbReference type="RuleBase" id="RU000488"/>
    </source>
</evidence>
<evidence type="ECO:0000256" key="9">
    <source>
        <dbReference type="ARBA" id="ARBA00023136"/>
    </source>
</evidence>
<keyword evidence="6" id="KW-0677">Repeat</keyword>
<keyword evidence="4" id="KW-0050">Antiport</keyword>
<sequence length="311" mass="34163">MTTRIVKNQPLPSYLQFLFGGLSGICATLVIQPFDLLKTRLQLSGEGGRPADHRGFSSAVITVVRKEGFFGLYQGLSAALLRQVTYTTTRLGVFGVLKEQLSQGSGESPAFYLKVIAGLTAGACGALVGTPADVVLVRMTADGRLPIEQRRGYKHVFDALIRVTREEGITTLWRGCIPTVGRAMALNAAQLASYDQAKELIIDAKLMRDGIAAHISASTISGFIASLVSLPFDVAKTRLQNMSATQGPSYTGMLDCIWKTIQYEGLFSLWKGFVPYFLRLGPQTIFTFIFLEQFKAAYYSYTQMPPKNYRI</sequence>
<protein>
    <recommendedName>
        <fullName evidence="11">Mitochondrial 2-oxoglutarate/malate carrier protein</fullName>
    </recommendedName>
</protein>
<proteinExistence type="inferred from homology"/>
<comment type="similarity">
    <text evidence="2 17">Belongs to the mitochondrial carrier (TC 2.A.29) family.</text>
</comment>
<feature type="repeat" description="Solcar" evidence="16">
    <location>
        <begin position="11"/>
        <end position="100"/>
    </location>
</feature>
<evidence type="ECO:0000313" key="20">
    <source>
        <dbReference type="Proteomes" id="UP001300502"/>
    </source>
</evidence>
<organism evidence="19 20">
    <name type="scientific">Galdieria yellowstonensis</name>
    <dbReference type="NCBI Taxonomy" id="3028027"/>
    <lineage>
        <taxon>Eukaryota</taxon>
        <taxon>Rhodophyta</taxon>
        <taxon>Bangiophyceae</taxon>
        <taxon>Galdieriales</taxon>
        <taxon>Galdieriaceae</taxon>
        <taxon>Galdieria</taxon>
    </lineage>
</organism>
<evidence type="ECO:0000256" key="12">
    <source>
        <dbReference type="ARBA" id="ARBA00050120"/>
    </source>
</evidence>
<dbReference type="InterPro" id="IPR002067">
    <property type="entry name" value="MCP"/>
</dbReference>
<dbReference type="PROSITE" id="PS50920">
    <property type="entry name" value="SOLCAR"/>
    <property type="match status" value="3"/>
</dbReference>
<evidence type="ECO:0000256" key="15">
    <source>
        <dbReference type="ARBA" id="ARBA00052710"/>
    </source>
</evidence>
<evidence type="ECO:0000256" key="6">
    <source>
        <dbReference type="ARBA" id="ARBA00022737"/>
    </source>
</evidence>
<dbReference type="InterPro" id="IPR050391">
    <property type="entry name" value="Mito_Metabolite_Transporter"/>
</dbReference>
<dbReference type="Proteomes" id="UP001300502">
    <property type="component" value="Unassembled WGS sequence"/>
</dbReference>
<keyword evidence="20" id="KW-1185">Reference proteome</keyword>
<evidence type="ECO:0000256" key="7">
    <source>
        <dbReference type="ARBA" id="ARBA00022989"/>
    </source>
</evidence>
<reference evidence="19 20" key="1">
    <citation type="submission" date="2022-07" db="EMBL/GenBank/DDBJ databases">
        <title>Genome-wide signatures of adaptation to extreme environments.</title>
        <authorList>
            <person name="Cho C.H."/>
            <person name="Yoon H.S."/>
        </authorList>
    </citation>
    <scope>NUCLEOTIDE SEQUENCE [LARGE SCALE GENOMIC DNA]</scope>
    <source>
        <strain evidence="19 20">108.79 E11</strain>
    </source>
</reference>
<dbReference type="EMBL" id="JANCYU010000070">
    <property type="protein sequence ID" value="KAK4528861.1"/>
    <property type="molecule type" value="Genomic_DNA"/>
</dbReference>
<dbReference type="PRINTS" id="PR00926">
    <property type="entry name" value="MITOCARRIER"/>
</dbReference>
<keyword evidence="8" id="KW-0445">Lipid transport</keyword>
<keyword evidence="3 17" id="KW-0813">Transport</keyword>
<evidence type="ECO:0000256" key="4">
    <source>
        <dbReference type="ARBA" id="ARBA00022449"/>
    </source>
</evidence>
<comment type="catalytic activity">
    <reaction evidence="13">
        <text>maleate(in) + 2-oxoglutarate(out) = maleate(out) + 2-oxoglutarate(in)</text>
        <dbReference type="Rhea" id="RHEA:71599"/>
        <dbReference type="ChEBI" id="CHEBI:16810"/>
        <dbReference type="ChEBI" id="CHEBI:30780"/>
    </reaction>
</comment>
<dbReference type="GO" id="GO:0006869">
    <property type="term" value="P:lipid transport"/>
    <property type="evidence" value="ECO:0007669"/>
    <property type="project" value="UniProtKB-KW"/>
</dbReference>
<evidence type="ECO:0000256" key="8">
    <source>
        <dbReference type="ARBA" id="ARBA00023055"/>
    </source>
</evidence>
<dbReference type="GO" id="GO:0016020">
    <property type="term" value="C:membrane"/>
    <property type="evidence" value="ECO:0007669"/>
    <property type="project" value="UniProtKB-SubCell"/>
</dbReference>
<name>A0AAV9INZ8_9RHOD</name>
<evidence type="ECO:0000256" key="10">
    <source>
        <dbReference type="ARBA" id="ARBA00036491"/>
    </source>
</evidence>
<dbReference type="GO" id="GO:0015297">
    <property type="term" value="F:antiporter activity"/>
    <property type="evidence" value="ECO:0007669"/>
    <property type="project" value="UniProtKB-KW"/>
</dbReference>
<accession>A0AAV9INZ8</accession>
<comment type="caution">
    <text evidence="19">The sequence shown here is derived from an EMBL/GenBank/DDBJ whole genome shotgun (WGS) entry which is preliminary data.</text>
</comment>
<evidence type="ECO:0000256" key="13">
    <source>
        <dbReference type="ARBA" id="ARBA00050291"/>
    </source>
</evidence>
<dbReference type="Gene3D" id="1.50.40.10">
    <property type="entry name" value="Mitochondrial carrier domain"/>
    <property type="match status" value="1"/>
</dbReference>
<evidence type="ECO:0000256" key="3">
    <source>
        <dbReference type="ARBA" id="ARBA00022448"/>
    </source>
</evidence>
<dbReference type="FunFam" id="1.50.40.10:FF:000013">
    <property type="entry name" value="Mitochondrial 2-oxoglutarate/malate carrier protein-like protein"/>
    <property type="match status" value="1"/>
</dbReference>
<dbReference type="Pfam" id="PF00153">
    <property type="entry name" value="Mito_carr"/>
    <property type="match status" value="3"/>
</dbReference>
<dbReference type="SUPFAM" id="SSF103506">
    <property type="entry name" value="Mitochondrial carrier"/>
    <property type="match status" value="1"/>
</dbReference>
<evidence type="ECO:0000256" key="5">
    <source>
        <dbReference type="ARBA" id="ARBA00022692"/>
    </source>
</evidence>
<comment type="catalytic activity">
    <reaction evidence="14">
        <text>malonate(in) + 2-oxoglutarate(out) = malonate(out) + 2-oxoglutarate(in)</text>
        <dbReference type="Rhea" id="RHEA:71591"/>
        <dbReference type="ChEBI" id="CHEBI:15792"/>
        <dbReference type="ChEBI" id="CHEBI:16810"/>
    </reaction>
</comment>
<dbReference type="InterPro" id="IPR018108">
    <property type="entry name" value="MCP_transmembrane"/>
</dbReference>
<keyword evidence="7 18" id="KW-1133">Transmembrane helix</keyword>
<dbReference type="PANTHER" id="PTHR45618">
    <property type="entry name" value="MITOCHONDRIAL DICARBOXYLATE CARRIER-RELATED"/>
    <property type="match status" value="1"/>
</dbReference>
<evidence type="ECO:0000313" key="19">
    <source>
        <dbReference type="EMBL" id="KAK4528861.1"/>
    </source>
</evidence>
<evidence type="ECO:0000256" key="18">
    <source>
        <dbReference type="SAM" id="Phobius"/>
    </source>
</evidence>
<gene>
    <name evidence="19" type="ORF">GAYE_SCF65G6808</name>
</gene>
<feature type="repeat" description="Solcar" evidence="16">
    <location>
        <begin position="209"/>
        <end position="297"/>
    </location>
</feature>
<keyword evidence="5 16" id="KW-0812">Transmembrane</keyword>
<dbReference type="InterPro" id="IPR023395">
    <property type="entry name" value="MCP_dom_sf"/>
</dbReference>
<comment type="catalytic activity">
    <reaction evidence="10">
        <text>(S)-malate(in) + 2-oxoglutarate(out) = (S)-malate(out) + 2-oxoglutarate(in)</text>
        <dbReference type="Rhea" id="RHEA:71587"/>
        <dbReference type="ChEBI" id="CHEBI:15589"/>
        <dbReference type="ChEBI" id="CHEBI:16810"/>
    </reaction>
</comment>
<feature type="repeat" description="Solcar" evidence="16">
    <location>
        <begin position="109"/>
        <end position="200"/>
    </location>
</feature>
<evidence type="ECO:0000256" key="11">
    <source>
        <dbReference type="ARBA" id="ARBA00040264"/>
    </source>
</evidence>
<feature type="transmembrane region" description="Helical" evidence="18">
    <location>
        <begin position="211"/>
        <end position="232"/>
    </location>
</feature>
<dbReference type="AlphaFoldDB" id="A0AAV9INZ8"/>
<comment type="catalytic activity">
    <reaction evidence="15">
        <text>succinate(in) + 2-oxoglutarate(out) = succinate(out) + 2-oxoglutarate(in)</text>
        <dbReference type="Rhea" id="RHEA:71595"/>
        <dbReference type="ChEBI" id="CHEBI:16810"/>
        <dbReference type="ChEBI" id="CHEBI:30031"/>
    </reaction>
</comment>
<evidence type="ECO:0000256" key="2">
    <source>
        <dbReference type="ARBA" id="ARBA00006375"/>
    </source>
</evidence>
<feature type="transmembrane region" description="Helical" evidence="18">
    <location>
        <begin position="14"/>
        <end position="34"/>
    </location>
</feature>
<evidence type="ECO:0000256" key="14">
    <source>
        <dbReference type="ARBA" id="ARBA00052538"/>
    </source>
</evidence>